<dbReference type="GO" id="GO:0051378">
    <property type="term" value="F:serotonin binding"/>
    <property type="evidence" value="ECO:0000318"/>
    <property type="project" value="GO_Central"/>
</dbReference>
<keyword evidence="3 9" id="KW-0812">Transmembrane</keyword>
<dbReference type="AlphaFoldDB" id="A0A2A6CZQ4"/>
<keyword evidence="8 9" id="KW-0807">Transducer</keyword>
<evidence type="ECO:0000313" key="13">
    <source>
        <dbReference type="Proteomes" id="UP000005239"/>
    </source>
</evidence>
<keyword evidence="13" id="KW-1185">Reference proteome</keyword>
<dbReference type="SUPFAM" id="SSF81321">
    <property type="entry name" value="Family A G protein-coupled receptor-like"/>
    <property type="match status" value="1"/>
</dbReference>
<reference evidence="12" key="2">
    <citation type="submission" date="2022-06" db="UniProtKB">
        <authorList>
            <consortium name="EnsemblMetazoa"/>
        </authorList>
    </citation>
    <scope>IDENTIFICATION</scope>
    <source>
        <strain evidence="12">PS312</strain>
    </source>
</reference>
<feature type="compositionally biased region" description="Basic and acidic residues" evidence="10">
    <location>
        <begin position="683"/>
        <end position="692"/>
    </location>
</feature>
<feature type="region of interest" description="Disordered" evidence="10">
    <location>
        <begin position="318"/>
        <end position="354"/>
    </location>
</feature>
<name>A0A2A6CZQ4_PRIPA</name>
<keyword evidence="7 9" id="KW-0675">Receptor</keyword>
<evidence type="ECO:0000256" key="7">
    <source>
        <dbReference type="ARBA" id="ARBA00023170"/>
    </source>
</evidence>
<dbReference type="PROSITE" id="PS50262">
    <property type="entry name" value="G_PROTEIN_RECEP_F1_2"/>
    <property type="match status" value="1"/>
</dbReference>
<feature type="compositionally biased region" description="Polar residues" evidence="10">
    <location>
        <begin position="585"/>
        <end position="605"/>
    </location>
</feature>
<feature type="region of interest" description="Disordered" evidence="10">
    <location>
        <begin position="56"/>
        <end position="96"/>
    </location>
</feature>
<dbReference type="PANTHER" id="PTHR24247">
    <property type="entry name" value="5-HYDROXYTRYPTAMINE RECEPTOR"/>
    <property type="match status" value="1"/>
</dbReference>
<accession>A0A8R1Z197</accession>
<feature type="transmembrane region" description="Helical" evidence="11">
    <location>
        <begin position="462"/>
        <end position="484"/>
    </location>
</feature>
<evidence type="ECO:0000256" key="6">
    <source>
        <dbReference type="ARBA" id="ARBA00023136"/>
    </source>
</evidence>
<sequence length="880" mass="97075">MSTLITNRSVNTIKSHRPLNRLSPILHLILLLSLLPSITASLTIVQIEPFDPNHPSPTHLYSLESGSSSFHSSGGNHKHHGSHRHPSHNHTHHHGKAKLYRSTSFPSRRHSLLLPSHWMGGDHCFSLTTPCPLKLSIVGARHSHIHNSAASFFQLLFDKLHRQRRGAPSLALSLCHGTHRKRLRKWMWSNGLCLLYVYADVFLCSASIVHMSVISLDRYLGISQPLKTRNRTKTAIFIKIILVWIITILISCPIVVLGLIDHRNVLNDQQICAVHNRTYMIYGSTFAFLIPFIIMTVTYFKTTALLNKQAMLLQQGNSNGAKNGLRRAAPPRKLGYSNEKSRRSSGGTSTPTISAVNHAKWSSSTATATSLHNINGAIQTPVRSKRSLPPSIWQKSNGTTTPAKDTLSDDLDLRPRRQKPSRLQRWTTRTSSYLSLIVSRVQRKSSYATSVELLSEHKATRVLAVVFICFFFCWTPFFIANFIFGFCGQSCEPPVAISTLFLWLGYVSSTINPLIYTVFNKRFRKAFIRILRGRCFRKRSTDNTYVGPNSHWSRTHTIMPDACTYTNYDQRPYRADESMIRPTDNNHSALGHRSSNGMSPLTNGNGAVPRKKESVANGRSVAFDSRQWSPTSSSTSTTVRKESVASRTPSIRKASRFTQSTTRTNTEEEEIDAALYMGGHSIGTDRESERPLVYRGGGKASRTPSTEDDDEQGIAPSTSISSDGGFAPSGRVRVSVTEKAERSTPKHSFILLSSPSIKRSLTNSAILESPTRLVPTSSDMLVAHPLLLRGGSAGLSASCHIARGIVCTTQDSSTSHDDSDDDSDSSTVSSSHTSIGGCTPTQSRRSQDKSSSTASSSDSGPALTLLGKNGRGDVIKETFL</sequence>
<dbReference type="GO" id="GO:0005886">
    <property type="term" value="C:plasma membrane"/>
    <property type="evidence" value="ECO:0000318"/>
    <property type="project" value="GO_Central"/>
</dbReference>
<feature type="transmembrane region" description="Helical" evidence="11">
    <location>
        <begin position="280"/>
        <end position="300"/>
    </location>
</feature>
<evidence type="ECO:0000256" key="1">
    <source>
        <dbReference type="ARBA" id="ARBA00004651"/>
    </source>
</evidence>
<gene>
    <name evidence="12" type="primary">WBGene00276886</name>
</gene>
<proteinExistence type="inferred from homology"/>
<reference evidence="13" key="1">
    <citation type="journal article" date="2008" name="Nat. Genet.">
        <title>The Pristionchus pacificus genome provides a unique perspective on nematode lifestyle and parasitism.</title>
        <authorList>
            <person name="Dieterich C."/>
            <person name="Clifton S.W."/>
            <person name="Schuster L.N."/>
            <person name="Chinwalla A."/>
            <person name="Delehaunty K."/>
            <person name="Dinkelacker I."/>
            <person name="Fulton L."/>
            <person name="Fulton R."/>
            <person name="Godfrey J."/>
            <person name="Minx P."/>
            <person name="Mitreva M."/>
            <person name="Roeseler W."/>
            <person name="Tian H."/>
            <person name="Witte H."/>
            <person name="Yang S.P."/>
            <person name="Wilson R.K."/>
            <person name="Sommer R.J."/>
        </authorList>
    </citation>
    <scope>NUCLEOTIDE SEQUENCE [LARGE SCALE GENOMIC DNA]</scope>
    <source>
        <strain evidence="13">PS312</strain>
    </source>
</reference>
<feature type="compositionally biased region" description="Low complexity" evidence="10">
    <location>
        <begin position="825"/>
        <end position="834"/>
    </location>
</feature>
<evidence type="ECO:0000256" key="10">
    <source>
        <dbReference type="SAM" id="MobiDB-lite"/>
    </source>
</evidence>
<dbReference type="PRINTS" id="PR00237">
    <property type="entry name" value="GPCRRHODOPSN"/>
</dbReference>
<dbReference type="GO" id="GO:0030594">
    <property type="term" value="F:neurotransmitter receptor activity"/>
    <property type="evidence" value="ECO:0000318"/>
    <property type="project" value="GO_Central"/>
</dbReference>
<feature type="compositionally biased region" description="Polar residues" evidence="10">
    <location>
        <begin position="393"/>
        <end position="403"/>
    </location>
</feature>
<feature type="transmembrane region" description="Helical" evidence="11">
    <location>
        <begin position="25"/>
        <end position="47"/>
    </location>
</feature>
<feature type="region of interest" description="Disordered" evidence="10">
    <location>
        <begin position="379"/>
        <end position="413"/>
    </location>
</feature>
<evidence type="ECO:0000256" key="9">
    <source>
        <dbReference type="RuleBase" id="RU000688"/>
    </source>
</evidence>
<comment type="similarity">
    <text evidence="9">Belongs to the G-protein coupled receptor 1 family.</text>
</comment>
<evidence type="ECO:0000256" key="5">
    <source>
        <dbReference type="ARBA" id="ARBA00023040"/>
    </source>
</evidence>
<dbReference type="GO" id="GO:0030425">
    <property type="term" value="C:dendrite"/>
    <property type="evidence" value="ECO:0000318"/>
    <property type="project" value="GO_Central"/>
</dbReference>
<dbReference type="Pfam" id="PF00001">
    <property type="entry name" value="7tm_1"/>
    <property type="match status" value="1"/>
</dbReference>
<evidence type="ECO:0000256" key="2">
    <source>
        <dbReference type="ARBA" id="ARBA00022475"/>
    </source>
</evidence>
<evidence type="ECO:0000256" key="3">
    <source>
        <dbReference type="ARBA" id="ARBA00022692"/>
    </source>
</evidence>
<dbReference type="EnsemblMetazoa" id="PPA38517.1">
    <property type="protein sequence ID" value="PPA38517.1"/>
    <property type="gene ID" value="WBGene00276886"/>
</dbReference>
<dbReference type="OrthoDB" id="5859976at2759"/>
<organism evidence="12 13">
    <name type="scientific">Pristionchus pacificus</name>
    <name type="common">Parasitic nematode worm</name>
    <dbReference type="NCBI Taxonomy" id="54126"/>
    <lineage>
        <taxon>Eukaryota</taxon>
        <taxon>Metazoa</taxon>
        <taxon>Ecdysozoa</taxon>
        <taxon>Nematoda</taxon>
        <taxon>Chromadorea</taxon>
        <taxon>Rhabditida</taxon>
        <taxon>Rhabditina</taxon>
        <taxon>Diplogasteromorpha</taxon>
        <taxon>Diplogasteroidea</taxon>
        <taxon>Neodiplogasteridae</taxon>
        <taxon>Pristionchus</taxon>
    </lineage>
</organism>
<comment type="subcellular location">
    <subcellularLocation>
        <location evidence="1">Cell membrane</location>
        <topology evidence="1">Multi-pass membrane protein</topology>
    </subcellularLocation>
</comment>
<keyword evidence="2" id="KW-1003">Cell membrane</keyword>
<keyword evidence="6 11" id="KW-0472">Membrane</keyword>
<dbReference type="Proteomes" id="UP000005239">
    <property type="component" value="Unassembled WGS sequence"/>
</dbReference>
<evidence type="ECO:0000256" key="8">
    <source>
        <dbReference type="ARBA" id="ARBA00023224"/>
    </source>
</evidence>
<keyword evidence="5 9" id="KW-0297">G-protein coupled receptor</keyword>
<feature type="transmembrane region" description="Helical" evidence="11">
    <location>
        <begin position="195"/>
        <end position="216"/>
    </location>
</feature>
<dbReference type="Gene3D" id="1.20.1070.10">
    <property type="entry name" value="Rhodopsin 7-helix transmembrane proteins"/>
    <property type="match status" value="2"/>
</dbReference>
<feature type="transmembrane region" description="Helical" evidence="11">
    <location>
        <begin position="236"/>
        <end position="260"/>
    </location>
</feature>
<accession>A0A2A6CZQ4</accession>
<feature type="transmembrane region" description="Helical" evidence="11">
    <location>
        <begin position="496"/>
        <end position="519"/>
    </location>
</feature>
<dbReference type="GO" id="GO:0004993">
    <property type="term" value="F:G protein-coupled serotonin receptor activity"/>
    <property type="evidence" value="ECO:0000318"/>
    <property type="project" value="GO_Central"/>
</dbReference>
<feature type="compositionally biased region" description="Basic residues" evidence="10">
    <location>
        <begin position="76"/>
        <end position="96"/>
    </location>
</feature>
<dbReference type="GO" id="GO:0045202">
    <property type="term" value="C:synapse"/>
    <property type="evidence" value="ECO:0007669"/>
    <property type="project" value="GOC"/>
</dbReference>
<dbReference type="GO" id="GO:0007187">
    <property type="term" value="P:G protein-coupled receptor signaling pathway, coupled to cyclic nucleotide second messenger"/>
    <property type="evidence" value="ECO:0000318"/>
    <property type="project" value="GO_Central"/>
</dbReference>
<dbReference type="InterPro" id="IPR000276">
    <property type="entry name" value="GPCR_Rhodpsn"/>
</dbReference>
<keyword evidence="4 11" id="KW-1133">Transmembrane helix</keyword>
<feature type="compositionally biased region" description="Low complexity" evidence="10">
    <location>
        <begin position="841"/>
        <end position="859"/>
    </location>
</feature>
<feature type="compositionally biased region" description="Low complexity" evidence="10">
    <location>
        <begin position="65"/>
        <end position="75"/>
    </location>
</feature>
<dbReference type="FunFam" id="1.20.1070.10:FF:000854">
    <property type="entry name" value="Protein CBR-SER-1"/>
    <property type="match status" value="1"/>
</dbReference>
<dbReference type="PANTHER" id="PTHR24247:SF228">
    <property type="entry name" value="5-HYDROXYTRYPTAMINE (SEROTONIN) RECEPTOR 2A, ISOFORM B"/>
    <property type="match status" value="1"/>
</dbReference>
<dbReference type="GO" id="GO:0007210">
    <property type="term" value="P:serotonin receptor signaling pathway"/>
    <property type="evidence" value="ECO:0000318"/>
    <property type="project" value="GO_Central"/>
</dbReference>
<evidence type="ECO:0000313" key="12">
    <source>
        <dbReference type="EnsemblMetazoa" id="PPA38517.1"/>
    </source>
</evidence>
<dbReference type="GO" id="GO:0007268">
    <property type="term" value="P:chemical synaptic transmission"/>
    <property type="evidence" value="ECO:0000318"/>
    <property type="project" value="GO_Central"/>
</dbReference>
<feature type="region of interest" description="Disordered" evidence="10">
    <location>
        <begin position="810"/>
        <end position="872"/>
    </location>
</feature>
<dbReference type="PROSITE" id="PS00237">
    <property type="entry name" value="G_PROTEIN_RECEP_F1_1"/>
    <property type="match status" value="1"/>
</dbReference>
<evidence type="ECO:0000256" key="11">
    <source>
        <dbReference type="SAM" id="Phobius"/>
    </source>
</evidence>
<dbReference type="InterPro" id="IPR017452">
    <property type="entry name" value="GPCR_Rhodpsn_7TM"/>
</dbReference>
<feature type="region of interest" description="Disordered" evidence="10">
    <location>
        <begin position="585"/>
        <end position="730"/>
    </location>
</feature>
<evidence type="ECO:0000256" key="4">
    <source>
        <dbReference type="ARBA" id="ARBA00022989"/>
    </source>
</evidence>
<protein>
    <submittedName>
        <fullName evidence="12">Ser-1</fullName>
    </submittedName>
</protein>